<dbReference type="RefSeq" id="WP_047791480.1">
    <property type="nucleotide sequence ID" value="NZ_CP011856.1"/>
</dbReference>
<dbReference type="PANTHER" id="PTHR34477:SF1">
    <property type="entry name" value="UPF0213 PROTEIN YHBQ"/>
    <property type="match status" value="1"/>
</dbReference>
<organism evidence="3 4">
    <name type="scientific">Spiroplasma eriocheiris</name>
    <dbReference type="NCBI Taxonomy" id="315358"/>
    <lineage>
        <taxon>Bacteria</taxon>
        <taxon>Bacillati</taxon>
        <taxon>Mycoplasmatota</taxon>
        <taxon>Mollicutes</taxon>
        <taxon>Entomoplasmatales</taxon>
        <taxon>Spiroplasmataceae</taxon>
        <taxon>Spiroplasma</taxon>
    </lineage>
</organism>
<reference evidence="3 4" key="1">
    <citation type="journal article" date="2015" name="Genome Biol. Evol.">
        <title>Found and Lost: The Fates of Horizontally Acquired Genes in Arthropod-Symbiotic Spiroplasma.</title>
        <authorList>
            <person name="Lo W.S."/>
            <person name="Gasparich G.E."/>
            <person name="Kuo C.H."/>
        </authorList>
    </citation>
    <scope>NUCLEOTIDE SEQUENCE [LARGE SCALE GENOMIC DNA]</scope>
    <source>
        <strain evidence="4">TDA-040725-5</strain>
    </source>
</reference>
<protein>
    <submittedName>
        <fullName evidence="3">GIY-YIG nuclease superfamily protein</fullName>
    </submittedName>
</protein>
<dbReference type="Proteomes" id="UP000035661">
    <property type="component" value="Chromosome"/>
</dbReference>
<evidence type="ECO:0000259" key="2">
    <source>
        <dbReference type="PROSITE" id="PS50164"/>
    </source>
</evidence>
<dbReference type="EMBL" id="CP011856">
    <property type="protein sequence ID" value="AKM54254.1"/>
    <property type="molecule type" value="Genomic_DNA"/>
</dbReference>
<keyword evidence="4" id="KW-1185">Reference proteome</keyword>
<dbReference type="PROSITE" id="PS50164">
    <property type="entry name" value="GIY_YIG"/>
    <property type="match status" value="1"/>
</dbReference>
<dbReference type="PANTHER" id="PTHR34477">
    <property type="entry name" value="UPF0213 PROTEIN YHBQ"/>
    <property type="match status" value="1"/>
</dbReference>
<dbReference type="CDD" id="cd10456">
    <property type="entry name" value="GIY-YIG_UPF0213"/>
    <property type="match status" value="1"/>
</dbReference>
<dbReference type="InterPro" id="IPR035901">
    <property type="entry name" value="GIY-YIG_endonuc_sf"/>
</dbReference>
<sequence>MATQNFYFYVLLCADNTLYAGYTVDLQARVAKHNAGLGAKYTKITTRRPVQLIHAEQYTTKSLAMQQEYAFKQLTRREKEQYLQTHPSILKDYS</sequence>
<dbReference type="STRING" id="315358.SERIO_v1c06890"/>
<gene>
    <name evidence="3" type="ORF">SERIO_v1c06890</name>
</gene>
<accession>A0A0H3XL90</accession>
<dbReference type="Gene3D" id="3.40.1440.10">
    <property type="entry name" value="GIY-YIG endonuclease"/>
    <property type="match status" value="1"/>
</dbReference>
<proteinExistence type="inferred from homology"/>
<dbReference type="AlphaFoldDB" id="A0A0H3XL90"/>
<reference evidence="4" key="2">
    <citation type="submission" date="2015-06" db="EMBL/GenBank/DDBJ databases">
        <title>Complete genome sequence of Spiroplasma eriocheiris TDA-040725-5 (DSM 21848).</title>
        <authorList>
            <person name="Lo W.-S."/>
            <person name="Kuo C.-H."/>
        </authorList>
    </citation>
    <scope>NUCLEOTIDE SEQUENCE [LARGE SCALE GENOMIC DNA]</scope>
    <source>
        <strain evidence="4">TDA-040725-5</strain>
    </source>
</reference>
<feature type="domain" description="GIY-YIG" evidence="2">
    <location>
        <begin position="4"/>
        <end position="81"/>
    </location>
</feature>
<dbReference type="SUPFAM" id="SSF82771">
    <property type="entry name" value="GIY-YIG endonuclease"/>
    <property type="match status" value="1"/>
</dbReference>
<dbReference type="KEGG" id="seri:SERIO_v1c06890"/>
<name>A0A0H3XL90_9MOLU</name>
<comment type="similarity">
    <text evidence="1">Belongs to the UPF0213 family.</text>
</comment>
<dbReference type="InterPro" id="IPR000305">
    <property type="entry name" value="GIY-YIG_endonuc"/>
</dbReference>
<dbReference type="InterPro" id="IPR050190">
    <property type="entry name" value="UPF0213_domain"/>
</dbReference>
<evidence type="ECO:0000313" key="4">
    <source>
        <dbReference type="Proteomes" id="UP000035661"/>
    </source>
</evidence>
<evidence type="ECO:0000313" key="3">
    <source>
        <dbReference type="EMBL" id="AKM54254.1"/>
    </source>
</evidence>
<evidence type="ECO:0000256" key="1">
    <source>
        <dbReference type="ARBA" id="ARBA00007435"/>
    </source>
</evidence>
<dbReference type="Pfam" id="PF01541">
    <property type="entry name" value="GIY-YIG"/>
    <property type="match status" value="1"/>
</dbReference>
<dbReference type="PATRIC" id="fig|743698.3.peg.691"/>